<feature type="compositionally biased region" description="Basic and acidic residues" evidence="5">
    <location>
        <begin position="59"/>
        <end position="73"/>
    </location>
</feature>
<feature type="short sequence motif" description="DGA/G" evidence="4">
    <location>
        <begin position="345"/>
        <end position="347"/>
    </location>
</feature>
<accession>A0A8H6RWZ1</accession>
<dbReference type="InterPro" id="IPR016035">
    <property type="entry name" value="Acyl_Trfase/lysoPLipase"/>
</dbReference>
<evidence type="ECO:0000256" key="5">
    <source>
        <dbReference type="SAM" id="MobiDB-lite"/>
    </source>
</evidence>
<feature type="compositionally biased region" description="Low complexity" evidence="5">
    <location>
        <begin position="621"/>
        <end position="633"/>
    </location>
</feature>
<feature type="short sequence motif" description="GXSXG" evidence="4">
    <location>
        <begin position="173"/>
        <end position="177"/>
    </location>
</feature>
<comment type="caution">
    <text evidence="7">The sequence shown here is derived from an EMBL/GenBank/DDBJ whole genome shotgun (WGS) entry which is preliminary data.</text>
</comment>
<evidence type="ECO:0000313" key="8">
    <source>
        <dbReference type="Proteomes" id="UP000660729"/>
    </source>
</evidence>
<sequence length="642" mass="73414">MFQMAKRILSFLGFEELGPMQEARPVEQQVPAETPRHGGAPSRHWVQEPEAVDEEAESVLDRRSTVSESDRTLHSSHHSSQTTCCNFPPRGDSLTAKPEDPWARRTILSLDGGGIRGFPSLLILEELMNRIKSLEQSGDYGLPHSNSSQCDQSLDFDGDCEYRPHHYFDYFVGTSTGGLSAIMLGRLQMTVTDALKLYNDIGTHVFGHPRPQWLPKAVRGYTRYVYDRYDEERMEEALRDAIHPHLAGEVKRTKVNWPDVSLTNENPYAAQTVVTTWGGDGVNSPRLFRSYNHPTPMPDLPTTEKERHLEPHRACSAPLWAVARATSAAPTYFRRIKIGNDDYWDGAVGQDCNNPIRLAYHEVEQMHPRSKPSVIVSIGTGTQPRKEQPPPEKGLSLTLYLAKQMQRSSTNSEKVHRDFKHDLNRYINEHLSKEGKVEYARFNPDGIHGVKLDQWLPASGPDAGATTKDTMRREVEKYLAESEVSNELDRMAKMLVEKRRRRTHTCERWERFARHVPYACHEDEKCRNESLFRTREELRDHAFHEHGIVWQIDTRHGAKYHDKDYACKWDGCGQISLPVFRCKEDFEDHLTRHHGLKTTRVLSYEDYEAWLDAGRKRGESSSEQGSSSSISSRDSPRADAPD</sequence>
<name>A0A8H6RWZ1_9PEZI</name>
<dbReference type="InterPro" id="IPR002641">
    <property type="entry name" value="PNPLA_dom"/>
</dbReference>
<evidence type="ECO:0000256" key="1">
    <source>
        <dbReference type="ARBA" id="ARBA00022801"/>
    </source>
</evidence>
<keyword evidence="2 4" id="KW-0442">Lipid degradation</keyword>
<keyword evidence="1 4" id="KW-0378">Hydrolase</keyword>
<dbReference type="Pfam" id="PF01734">
    <property type="entry name" value="Patatin"/>
    <property type="match status" value="1"/>
</dbReference>
<keyword evidence="8" id="KW-1185">Reference proteome</keyword>
<dbReference type="SUPFAM" id="SSF52151">
    <property type="entry name" value="FabD/lysophospholipase-like"/>
    <property type="match status" value="1"/>
</dbReference>
<evidence type="ECO:0000256" key="4">
    <source>
        <dbReference type="PROSITE-ProRule" id="PRU01161"/>
    </source>
</evidence>
<dbReference type="PANTHER" id="PTHR24185:SF1">
    <property type="entry name" value="CALCIUM-INDEPENDENT PHOSPHOLIPASE A2-GAMMA"/>
    <property type="match status" value="1"/>
</dbReference>
<proteinExistence type="predicted"/>
<dbReference type="OrthoDB" id="3643842at2759"/>
<dbReference type="GO" id="GO:0047499">
    <property type="term" value="F:calcium-independent phospholipase A2 activity"/>
    <property type="evidence" value="ECO:0007669"/>
    <property type="project" value="TreeGrafter"/>
</dbReference>
<organism evidence="7 8">
    <name type="scientific">Pseudocercospora fuligena</name>
    <dbReference type="NCBI Taxonomy" id="685502"/>
    <lineage>
        <taxon>Eukaryota</taxon>
        <taxon>Fungi</taxon>
        <taxon>Dikarya</taxon>
        <taxon>Ascomycota</taxon>
        <taxon>Pezizomycotina</taxon>
        <taxon>Dothideomycetes</taxon>
        <taxon>Dothideomycetidae</taxon>
        <taxon>Mycosphaerellales</taxon>
        <taxon>Mycosphaerellaceae</taxon>
        <taxon>Pseudocercospora</taxon>
    </lineage>
</organism>
<feature type="short sequence motif" description="GXGXXG" evidence="4">
    <location>
        <begin position="112"/>
        <end position="117"/>
    </location>
</feature>
<feature type="domain" description="PNPLA" evidence="6">
    <location>
        <begin position="108"/>
        <end position="360"/>
    </location>
</feature>
<dbReference type="GO" id="GO:0016042">
    <property type="term" value="P:lipid catabolic process"/>
    <property type="evidence" value="ECO:0007669"/>
    <property type="project" value="UniProtKB-UniRule"/>
</dbReference>
<feature type="region of interest" description="Disordered" evidence="5">
    <location>
        <begin position="615"/>
        <end position="642"/>
    </location>
</feature>
<evidence type="ECO:0000256" key="3">
    <source>
        <dbReference type="ARBA" id="ARBA00023098"/>
    </source>
</evidence>
<evidence type="ECO:0000313" key="7">
    <source>
        <dbReference type="EMBL" id="KAF7198457.1"/>
    </source>
</evidence>
<gene>
    <name evidence="7" type="ORF">HII31_00196</name>
</gene>
<feature type="active site" description="Nucleophile" evidence="4">
    <location>
        <position position="175"/>
    </location>
</feature>
<dbReference type="PANTHER" id="PTHR24185">
    <property type="entry name" value="CALCIUM-INDEPENDENT PHOSPHOLIPASE A2-GAMMA"/>
    <property type="match status" value="1"/>
</dbReference>
<dbReference type="AlphaFoldDB" id="A0A8H6RWZ1"/>
<dbReference type="EMBL" id="JABCIY010000001">
    <property type="protein sequence ID" value="KAF7198457.1"/>
    <property type="molecule type" value="Genomic_DNA"/>
</dbReference>
<dbReference type="GO" id="GO:0019369">
    <property type="term" value="P:arachidonate metabolic process"/>
    <property type="evidence" value="ECO:0007669"/>
    <property type="project" value="TreeGrafter"/>
</dbReference>
<keyword evidence="3 4" id="KW-0443">Lipid metabolism</keyword>
<dbReference type="GO" id="GO:0016020">
    <property type="term" value="C:membrane"/>
    <property type="evidence" value="ECO:0007669"/>
    <property type="project" value="TreeGrafter"/>
</dbReference>
<evidence type="ECO:0000259" key="6">
    <source>
        <dbReference type="PROSITE" id="PS51635"/>
    </source>
</evidence>
<dbReference type="Proteomes" id="UP000660729">
    <property type="component" value="Unassembled WGS sequence"/>
</dbReference>
<dbReference type="PROSITE" id="PS51635">
    <property type="entry name" value="PNPLA"/>
    <property type="match status" value="1"/>
</dbReference>
<feature type="region of interest" description="Disordered" evidence="5">
    <location>
        <begin position="23"/>
        <end position="98"/>
    </location>
</feature>
<evidence type="ECO:0000256" key="2">
    <source>
        <dbReference type="ARBA" id="ARBA00022963"/>
    </source>
</evidence>
<dbReference type="Gene3D" id="3.40.1090.10">
    <property type="entry name" value="Cytosolic phospholipase A2 catalytic domain"/>
    <property type="match status" value="1"/>
</dbReference>
<protein>
    <submittedName>
        <fullName evidence="7">Calcium-independent phospholipase A2-gamma</fullName>
    </submittedName>
</protein>
<feature type="active site" description="Proton acceptor" evidence="4">
    <location>
        <position position="345"/>
    </location>
</feature>
<reference evidence="7" key="1">
    <citation type="submission" date="2020-04" db="EMBL/GenBank/DDBJ databases">
        <title>Draft genome resource of the tomato pathogen Pseudocercospora fuligena.</title>
        <authorList>
            <person name="Zaccaron A."/>
        </authorList>
    </citation>
    <scope>NUCLEOTIDE SEQUENCE</scope>
    <source>
        <strain evidence="7">PF001</strain>
    </source>
</reference>
<dbReference type="GO" id="GO:0046486">
    <property type="term" value="P:glycerolipid metabolic process"/>
    <property type="evidence" value="ECO:0007669"/>
    <property type="project" value="UniProtKB-ARBA"/>
</dbReference>